<dbReference type="PIRSF" id="PIRSF005496">
    <property type="entry name" value="ATP_hel_hrpB"/>
    <property type="match status" value="1"/>
</dbReference>
<dbReference type="AlphaFoldDB" id="A6GDN5"/>
<evidence type="ECO:0000313" key="9">
    <source>
        <dbReference type="Proteomes" id="UP000005801"/>
    </source>
</evidence>
<dbReference type="Gene3D" id="3.40.50.300">
    <property type="entry name" value="P-loop containing nucleotide triphosphate hydrolases"/>
    <property type="match status" value="2"/>
</dbReference>
<protein>
    <submittedName>
        <fullName evidence="8">ATP-dependent helicase HrpB</fullName>
    </submittedName>
</protein>
<dbReference type="InterPro" id="IPR014001">
    <property type="entry name" value="Helicase_ATP-bd"/>
</dbReference>
<dbReference type="STRING" id="391625.PPSIR1_32874"/>
<sequence length="879" mass="95873">MSEAVPSELPIEAILPALRERLESGGPRTNLVIEAPPGAGKTTRVPVAVLDCLDRAQDGGTIIVLQPRRLAARLSAQRVASMVGEVVGERVGYRVRFDRAVSARTRVLFMTEGVLLRRLRSEPELPGVAAVILDEFHERHLDGDLLLALLTRLQGRCPADRRLHVLVMSATLDAEPIAAHLGAERLRSEGRSFPVEVAYRAPKARAKSSRGELPLERQVAAAVRELVEDGRVGARSPEGGHVLVFLPGAREIRASAEACAKLAASAGLELMTLHGQLSREAQDRAVSRGDLRRGKLILSTNVAETSITIDGVVAVVDSGLARVADFDPSTGLPRLSLAPISRASAAQRAGRAGRTRPGLCLRLYSRANHDQRRAHDLPELQRLELAGLCLELAAAGIREVTDASLPWLEAPPEASVAVARELLLHLGAIDDAGALTDTGRAMLAYPVHPRLARLLVAGVELGVGQAVARAAAVLSERPLRPPGSRATRIDDADVFEAMAWLGRGGRDEGRAPRSVDPGALASVRRVAAQLSKLARRGADKQPRLAKAEIEARVREALLLAHPDRVARVDVDEHDQRRLVFAFGGSAQLAESSGVRAQWVVALRSEERREGLRRQARVSMASAIDPDWLLEHYADTIEDLERVAFDPKRERVFGESALRYGKLTIESSAMPRLDPERASAALLEAARQAGASAFCDAEALDQLRRRVVFVVSQRGLWAGLDFETLVDRSLERACTGRTSFAELREAGLLTTIELELDALAGTPRSLARLAPSHVRLPGGRRLRITYETDRPPWVGSRLQDFFGMADGPRILDGAVPLVLHLRAPNKHAVAVTTDLAGFWREHYPEQRRRLSRRYPRHDWPEDPLTAKPPAPGGRGRRRRR</sequence>
<dbReference type="InterPro" id="IPR010225">
    <property type="entry name" value="HrpB"/>
</dbReference>
<dbReference type="Pfam" id="PF00270">
    <property type="entry name" value="DEAD"/>
    <property type="match status" value="1"/>
</dbReference>
<gene>
    <name evidence="8" type="ORF">PPSIR1_32874</name>
</gene>
<dbReference type="InterPro" id="IPR007502">
    <property type="entry name" value="Helicase-assoc_dom"/>
</dbReference>
<dbReference type="PANTHER" id="PTHR43519">
    <property type="entry name" value="ATP-DEPENDENT RNA HELICASE HRPB"/>
    <property type="match status" value="1"/>
</dbReference>
<evidence type="ECO:0000259" key="6">
    <source>
        <dbReference type="PROSITE" id="PS51192"/>
    </source>
</evidence>
<dbReference type="EMBL" id="ABCS01000075">
    <property type="protein sequence ID" value="EDM76010.1"/>
    <property type="molecule type" value="Genomic_DNA"/>
</dbReference>
<dbReference type="InterPro" id="IPR013689">
    <property type="entry name" value="RNA_helicase_ATP-dep_HrpB_C"/>
</dbReference>
<dbReference type="PROSITE" id="PS51192">
    <property type="entry name" value="HELICASE_ATP_BIND_1"/>
    <property type="match status" value="1"/>
</dbReference>
<evidence type="ECO:0000259" key="7">
    <source>
        <dbReference type="PROSITE" id="PS51194"/>
    </source>
</evidence>
<dbReference type="InterPro" id="IPR049614">
    <property type="entry name" value="HrpB_DEXH"/>
</dbReference>
<name>A6GDN5_9BACT</name>
<keyword evidence="4" id="KW-0067">ATP-binding</keyword>
<comment type="caution">
    <text evidence="8">The sequence shown here is derived from an EMBL/GenBank/DDBJ whole genome shotgun (WGS) entry which is preliminary data.</text>
</comment>
<keyword evidence="3 8" id="KW-0347">Helicase</keyword>
<reference evidence="8 9" key="1">
    <citation type="submission" date="2007-06" db="EMBL/GenBank/DDBJ databases">
        <authorList>
            <person name="Shimkets L."/>
            <person name="Ferriera S."/>
            <person name="Johnson J."/>
            <person name="Kravitz S."/>
            <person name="Beeson K."/>
            <person name="Sutton G."/>
            <person name="Rogers Y.-H."/>
            <person name="Friedman R."/>
            <person name="Frazier M."/>
            <person name="Venter J.C."/>
        </authorList>
    </citation>
    <scope>NUCLEOTIDE SEQUENCE [LARGE SCALE GENOMIC DNA]</scope>
    <source>
        <strain evidence="8 9">SIR-1</strain>
    </source>
</reference>
<keyword evidence="2" id="KW-0378">Hydrolase</keyword>
<feature type="region of interest" description="Disordered" evidence="5">
    <location>
        <begin position="853"/>
        <end position="879"/>
    </location>
</feature>
<dbReference type="Proteomes" id="UP000005801">
    <property type="component" value="Unassembled WGS sequence"/>
</dbReference>
<evidence type="ECO:0000256" key="2">
    <source>
        <dbReference type="ARBA" id="ARBA00022801"/>
    </source>
</evidence>
<dbReference type="CDD" id="cd17990">
    <property type="entry name" value="DEXHc_HrpB"/>
    <property type="match status" value="1"/>
</dbReference>
<dbReference type="Pfam" id="PF08482">
    <property type="entry name" value="HrpB_C"/>
    <property type="match status" value="1"/>
</dbReference>
<dbReference type="PANTHER" id="PTHR43519:SF1">
    <property type="entry name" value="ATP-DEPENDENT RNA HELICASE HRPB"/>
    <property type="match status" value="1"/>
</dbReference>
<evidence type="ECO:0000256" key="3">
    <source>
        <dbReference type="ARBA" id="ARBA00022806"/>
    </source>
</evidence>
<dbReference type="eggNOG" id="COG1643">
    <property type="taxonomic scope" value="Bacteria"/>
</dbReference>
<dbReference type="GO" id="GO:0005524">
    <property type="term" value="F:ATP binding"/>
    <property type="evidence" value="ECO:0007669"/>
    <property type="project" value="UniProtKB-KW"/>
</dbReference>
<dbReference type="NCBIfam" id="TIGR01970">
    <property type="entry name" value="DEAH_box_HrpB"/>
    <property type="match status" value="1"/>
</dbReference>
<dbReference type="Pfam" id="PF00271">
    <property type="entry name" value="Helicase_C"/>
    <property type="match status" value="1"/>
</dbReference>
<dbReference type="PROSITE" id="PS51194">
    <property type="entry name" value="HELICASE_CTER"/>
    <property type="match status" value="1"/>
</dbReference>
<evidence type="ECO:0000313" key="8">
    <source>
        <dbReference type="EMBL" id="EDM76010.1"/>
    </source>
</evidence>
<proteinExistence type="predicted"/>
<dbReference type="SMART" id="SM00487">
    <property type="entry name" value="DEXDc"/>
    <property type="match status" value="1"/>
</dbReference>
<feature type="domain" description="Helicase ATP-binding" evidence="6">
    <location>
        <begin position="22"/>
        <end position="190"/>
    </location>
</feature>
<dbReference type="InterPro" id="IPR011545">
    <property type="entry name" value="DEAD/DEAH_box_helicase_dom"/>
</dbReference>
<dbReference type="SUPFAM" id="SSF52540">
    <property type="entry name" value="P-loop containing nucleoside triphosphate hydrolases"/>
    <property type="match status" value="1"/>
</dbReference>
<organism evidence="8 9">
    <name type="scientific">Plesiocystis pacifica SIR-1</name>
    <dbReference type="NCBI Taxonomy" id="391625"/>
    <lineage>
        <taxon>Bacteria</taxon>
        <taxon>Pseudomonadati</taxon>
        <taxon>Myxococcota</taxon>
        <taxon>Polyangia</taxon>
        <taxon>Nannocystales</taxon>
        <taxon>Nannocystaceae</taxon>
        <taxon>Plesiocystis</taxon>
    </lineage>
</organism>
<dbReference type="CDD" id="cd18791">
    <property type="entry name" value="SF2_C_RHA"/>
    <property type="match status" value="1"/>
</dbReference>
<dbReference type="GO" id="GO:0004386">
    <property type="term" value="F:helicase activity"/>
    <property type="evidence" value="ECO:0007669"/>
    <property type="project" value="UniProtKB-KW"/>
</dbReference>
<dbReference type="InterPro" id="IPR001650">
    <property type="entry name" value="Helicase_C-like"/>
</dbReference>
<dbReference type="GO" id="GO:0003676">
    <property type="term" value="F:nucleic acid binding"/>
    <property type="evidence" value="ECO:0007669"/>
    <property type="project" value="InterPro"/>
</dbReference>
<evidence type="ECO:0000256" key="5">
    <source>
        <dbReference type="SAM" id="MobiDB-lite"/>
    </source>
</evidence>
<dbReference type="Gene3D" id="1.20.120.1080">
    <property type="match status" value="1"/>
</dbReference>
<dbReference type="RefSeq" id="WP_006974825.1">
    <property type="nucleotide sequence ID" value="NZ_ABCS01000075.1"/>
</dbReference>
<keyword evidence="1" id="KW-0547">Nucleotide-binding</keyword>
<dbReference type="SMART" id="SM00490">
    <property type="entry name" value="HELICc"/>
    <property type="match status" value="1"/>
</dbReference>
<evidence type="ECO:0000256" key="1">
    <source>
        <dbReference type="ARBA" id="ARBA00022741"/>
    </source>
</evidence>
<evidence type="ECO:0000256" key="4">
    <source>
        <dbReference type="ARBA" id="ARBA00022840"/>
    </source>
</evidence>
<feature type="domain" description="Helicase C-terminal" evidence="7">
    <location>
        <begin position="218"/>
        <end position="396"/>
    </location>
</feature>
<dbReference type="InterPro" id="IPR048333">
    <property type="entry name" value="HA2_WH"/>
</dbReference>
<keyword evidence="9" id="KW-1185">Reference proteome</keyword>
<dbReference type="Pfam" id="PF04408">
    <property type="entry name" value="WHD_HA2"/>
    <property type="match status" value="1"/>
</dbReference>
<dbReference type="GO" id="GO:0016787">
    <property type="term" value="F:hydrolase activity"/>
    <property type="evidence" value="ECO:0007669"/>
    <property type="project" value="UniProtKB-KW"/>
</dbReference>
<accession>A6GDN5</accession>
<dbReference type="InterPro" id="IPR027417">
    <property type="entry name" value="P-loop_NTPase"/>
</dbReference>
<dbReference type="SMART" id="SM00847">
    <property type="entry name" value="HA2"/>
    <property type="match status" value="1"/>
</dbReference>